<dbReference type="Pfam" id="PF02065">
    <property type="entry name" value="Melibiase"/>
    <property type="match status" value="1"/>
</dbReference>
<accession>A0AA96LNC9</accession>
<evidence type="ECO:0000313" key="3">
    <source>
        <dbReference type="EMBL" id="WNR42898.1"/>
    </source>
</evidence>
<keyword evidence="4" id="KW-1185">Reference proteome</keyword>
<reference evidence="3" key="1">
    <citation type="submission" date="2022-02" db="EMBL/GenBank/DDBJ databases">
        <title>Paenibacillus sp. MBLB1832 Whole Genome Shotgun Sequencing.</title>
        <authorList>
            <person name="Hwang C.Y."/>
            <person name="Cho E.-S."/>
            <person name="Seo M.-J."/>
        </authorList>
    </citation>
    <scope>NUCLEOTIDE SEQUENCE</scope>
    <source>
        <strain evidence="3">MBLB1832</strain>
    </source>
</reference>
<dbReference type="SUPFAM" id="SSF51445">
    <property type="entry name" value="(Trans)glycosidases"/>
    <property type="match status" value="1"/>
</dbReference>
<dbReference type="GO" id="GO:0016052">
    <property type="term" value="P:carbohydrate catabolic process"/>
    <property type="evidence" value="ECO:0007669"/>
    <property type="project" value="InterPro"/>
</dbReference>
<keyword evidence="2" id="KW-0326">Glycosidase</keyword>
<gene>
    <name evidence="3" type="ORF">MJB10_17460</name>
</gene>
<dbReference type="Proteomes" id="UP001304650">
    <property type="component" value="Chromosome"/>
</dbReference>
<evidence type="ECO:0000256" key="1">
    <source>
        <dbReference type="ARBA" id="ARBA00022801"/>
    </source>
</evidence>
<sequence length="709" mass="79940">MSTMTAQLLTIEENGLVVVYEVDEQQDVRLLHFAAEAFDPSGVPDKHRPRCRALQLHITGENQNDHHGSKHTGTMPGGRLTYAGHRDVRNEAGRKFEMDLRSDGVEVTLHLQFYTGASVVRSWTEVLNTGNVPRGLEYVTSFAFTGFGNNGVVPWDRKCRLYIPHNTWVGELQWRSYTLPELGLSRTSPFSTKPLAYQSTGSWSSSVYLPLGVLTDEETGSSLFWQIEHNGSWHWEIGDGAEGFDAGVKESLLYVQLSGPTETENHWWKRLEPGERFVSVPVSVGSVRGSYEEAFRQLTLYRRAIRRPNEDNEKLPIIFNDYMNCLFGDPTTEKLLPLIDAAAEAGCEYFCIDAGWYADGEWWDGVGEWLPSLQRFPGGIREPLDRIRSKGMVPGLWLEIEVMGIQCPMVKRVSKDWFFQRHGVPIIDRGRYQLDFRNPEVIAHADQVIDRLVNEYGVGYIKMDYNINAGIGTERDANSFGDGLLAHNRAYLAWLDRIFAAYPTLVIENCGSGGMRMDYALLQRHSVQSTSDQCDYRVFSAIAAASPTAVTPEQAAVWSYPLLDGDREETIFNVVNSVLLRVHQSGHLGRLSEERKELIREGLQVYKMIRNDIRQGLPFWPLGLPAYEDGWISMGLTCGAKTYVAIWRLDSSTETILLPIRAGGMKAPAVRVLYPSHHDAAYSWNEGGASLSVKLPNPFTARLFELDWS</sequence>
<keyword evidence="1" id="KW-0378">Hydrolase</keyword>
<dbReference type="EMBL" id="CP130319">
    <property type="protein sequence ID" value="WNR42898.1"/>
    <property type="molecule type" value="Genomic_DNA"/>
</dbReference>
<dbReference type="Gene3D" id="2.70.98.60">
    <property type="entry name" value="alpha-galactosidase from lactobacil brevis"/>
    <property type="match status" value="1"/>
</dbReference>
<name>A0AA96LNC9_9BACL</name>
<organism evidence="3 4">
    <name type="scientific">Paenibacillus roseopurpureus</name>
    <dbReference type="NCBI Taxonomy" id="2918901"/>
    <lineage>
        <taxon>Bacteria</taxon>
        <taxon>Bacillati</taxon>
        <taxon>Bacillota</taxon>
        <taxon>Bacilli</taxon>
        <taxon>Bacillales</taxon>
        <taxon>Paenibacillaceae</taxon>
        <taxon>Paenibacillus</taxon>
    </lineage>
</organism>
<dbReference type="InterPro" id="IPR050985">
    <property type="entry name" value="Alpha-glycosidase_related"/>
</dbReference>
<dbReference type="InterPro" id="IPR002252">
    <property type="entry name" value="Glyco_hydro_36"/>
</dbReference>
<dbReference type="KEGG" id="proo:MJB10_17460"/>
<evidence type="ECO:0000313" key="4">
    <source>
        <dbReference type="Proteomes" id="UP001304650"/>
    </source>
</evidence>
<dbReference type="InterPro" id="IPR038417">
    <property type="entry name" value="Alpga-gal_N_sf"/>
</dbReference>
<dbReference type="AlphaFoldDB" id="A0AA96LNC9"/>
<dbReference type="RefSeq" id="WP_314796726.1">
    <property type="nucleotide sequence ID" value="NZ_CP130319.1"/>
</dbReference>
<dbReference type="InterPro" id="IPR017853">
    <property type="entry name" value="GH"/>
</dbReference>
<dbReference type="PANTHER" id="PTHR43053:SF3">
    <property type="entry name" value="ALPHA-GALACTOSIDASE C-RELATED"/>
    <property type="match status" value="1"/>
</dbReference>
<dbReference type="Gene3D" id="3.20.20.70">
    <property type="entry name" value="Aldolase class I"/>
    <property type="match status" value="1"/>
</dbReference>
<evidence type="ECO:0000256" key="2">
    <source>
        <dbReference type="ARBA" id="ARBA00023295"/>
    </source>
</evidence>
<protein>
    <submittedName>
        <fullName evidence="3">Alpha-galactosidase</fullName>
    </submittedName>
</protein>
<dbReference type="InterPro" id="IPR013785">
    <property type="entry name" value="Aldolase_TIM"/>
</dbReference>
<dbReference type="CDD" id="cd14791">
    <property type="entry name" value="GH36"/>
    <property type="match status" value="1"/>
</dbReference>
<dbReference type="GO" id="GO:0004557">
    <property type="term" value="F:alpha-galactosidase activity"/>
    <property type="evidence" value="ECO:0007669"/>
    <property type="project" value="InterPro"/>
</dbReference>
<proteinExistence type="predicted"/>
<dbReference type="PANTHER" id="PTHR43053">
    <property type="entry name" value="GLYCOSIDASE FAMILY 31"/>
    <property type="match status" value="1"/>
</dbReference>